<feature type="transmembrane region" description="Helical" evidence="2">
    <location>
        <begin position="46"/>
        <end position="68"/>
    </location>
</feature>
<keyword evidence="2" id="KW-0472">Membrane</keyword>
<feature type="region of interest" description="Disordered" evidence="1">
    <location>
        <begin position="133"/>
        <end position="160"/>
    </location>
</feature>
<evidence type="ECO:0000313" key="3">
    <source>
        <dbReference type="EMBL" id="KAJ2679974.1"/>
    </source>
</evidence>
<feature type="compositionally biased region" description="Polar residues" evidence="1">
    <location>
        <begin position="135"/>
        <end position="160"/>
    </location>
</feature>
<dbReference type="EMBL" id="JANBTW010000008">
    <property type="protein sequence ID" value="KAJ2679974.1"/>
    <property type="molecule type" value="Genomic_DNA"/>
</dbReference>
<dbReference type="InterPro" id="IPR025187">
    <property type="entry name" value="DUF4112"/>
</dbReference>
<keyword evidence="2" id="KW-1133">Transmembrane helix</keyword>
<evidence type="ECO:0000256" key="2">
    <source>
        <dbReference type="SAM" id="Phobius"/>
    </source>
</evidence>
<dbReference type="AlphaFoldDB" id="A0A9W8G6B2"/>
<protein>
    <recommendedName>
        <fullName evidence="5">DUF4112 domain-containing protein</fullName>
    </recommendedName>
</protein>
<dbReference type="PANTHER" id="PTHR35519:SF2">
    <property type="entry name" value="PH DOMAIN PROTEIN"/>
    <property type="match status" value="1"/>
</dbReference>
<evidence type="ECO:0000256" key="1">
    <source>
        <dbReference type="SAM" id="MobiDB-lite"/>
    </source>
</evidence>
<sequence length="160" mass="18197">MSNPPAKQPDKFTTQEKKQTLYPLYRRARHLDRKWAIGRGIPDDSFTYLAILPYVGDIMSTTLAIGYFKKIRGTFRLSEEAQKEMVGNIAKNAIMSVIPYLGWILRRIYHVNRRNYLVLEKYVMGAATISKEGSVATSKSSTQRNSSIDRNSTANNSRSS</sequence>
<dbReference type="PANTHER" id="PTHR35519">
    <property type="entry name" value="MEMBRANE PROTEINS"/>
    <property type="match status" value="1"/>
</dbReference>
<keyword evidence="2" id="KW-0812">Transmembrane</keyword>
<comment type="caution">
    <text evidence="3">The sequence shown here is derived from an EMBL/GenBank/DDBJ whole genome shotgun (WGS) entry which is preliminary data.</text>
</comment>
<gene>
    <name evidence="3" type="ORF">GGI25_001163</name>
</gene>
<accession>A0A9W8G6B2</accession>
<proteinExistence type="predicted"/>
<name>A0A9W8G6B2_9FUNG</name>
<evidence type="ECO:0000313" key="4">
    <source>
        <dbReference type="Proteomes" id="UP001151518"/>
    </source>
</evidence>
<dbReference type="Proteomes" id="UP001151518">
    <property type="component" value="Unassembled WGS sequence"/>
</dbReference>
<evidence type="ECO:0008006" key="5">
    <source>
        <dbReference type="Google" id="ProtNLM"/>
    </source>
</evidence>
<organism evidence="3 4">
    <name type="scientific">Coemansia spiralis</name>
    <dbReference type="NCBI Taxonomy" id="417178"/>
    <lineage>
        <taxon>Eukaryota</taxon>
        <taxon>Fungi</taxon>
        <taxon>Fungi incertae sedis</taxon>
        <taxon>Zoopagomycota</taxon>
        <taxon>Kickxellomycotina</taxon>
        <taxon>Kickxellomycetes</taxon>
        <taxon>Kickxellales</taxon>
        <taxon>Kickxellaceae</taxon>
        <taxon>Coemansia</taxon>
    </lineage>
</organism>
<dbReference type="Pfam" id="PF13430">
    <property type="entry name" value="DUF4112"/>
    <property type="match status" value="1"/>
</dbReference>
<dbReference type="OrthoDB" id="2103474at2759"/>
<reference evidence="3" key="1">
    <citation type="submission" date="2022-07" db="EMBL/GenBank/DDBJ databases">
        <title>Phylogenomic reconstructions and comparative analyses of Kickxellomycotina fungi.</title>
        <authorList>
            <person name="Reynolds N.K."/>
            <person name="Stajich J.E."/>
            <person name="Barry K."/>
            <person name="Grigoriev I.V."/>
            <person name="Crous P."/>
            <person name="Smith M.E."/>
        </authorList>
    </citation>
    <scope>NUCLEOTIDE SEQUENCE</scope>
    <source>
        <strain evidence="3">NRRL 3115</strain>
    </source>
</reference>